<keyword evidence="5 8" id="KW-0547">Nucleotide-binding</keyword>
<feature type="active site" description="Proton acceptor" evidence="8">
    <location>
        <position position="283"/>
    </location>
</feature>
<feature type="binding site" evidence="8">
    <location>
        <position position="206"/>
    </location>
    <ligand>
        <name>ATP</name>
        <dbReference type="ChEBI" id="CHEBI:30616"/>
    </ligand>
</feature>
<feature type="binding site" evidence="8">
    <location>
        <position position="284"/>
    </location>
    <ligand>
        <name>Mg(2+)</name>
        <dbReference type="ChEBI" id="CHEBI:18420"/>
    </ligand>
</feature>
<feature type="binding site" evidence="8">
    <location>
        <position position="116"/>
    </location>
    <ligand>
        <name>ATP</name>
        <dbReference type="ChEBI" id="CHEBI:30616"/>
    </ligand>
</feature>
<dbReference type="Proteomes" id="UP000194873">
    <property type="component" value="Unassembled WGS sequence"/>
</dbReference>
<comment type="cofactor">
    <cofactor evidence="8">
        <name>Mg(2+)</name>
        <dbReference type="ChEBI" id="CHEBI:18420"/>
    </cofactor>
    <cofactor evidence="8">
        <name>Mn(2+)</name>
        <dbReference type="ChEBI" id="CHEBI:29035"/>
    </cofactor>
</comment>
<feature type="binding site" evidence="8">
    <location>
        <position position="115"/>
    </location>
    <ligand>
        <name>ATP</name>
        <dbReference type="ChEBI" id="CHEBI:30616"/>
    </ligand>
</feature>
<dbReference type="GO" id="GO:0030145">
    <property type="term" value="F:manganese ion binding"/>
    <property type="evidence" value="ECO:0007669"/>
    <property type="project" value="UniProtKB-UniRule"/>
</dbReference>
<organism evidence="10 11">
    <name type="scientific">Hymenobacter crusticola</name>
    <dbReference type="NCBI Taxonomy" id="1770526"/>
    <lineage>
        <taxon>Bacteria</taxon>
        <taxon>Pseudomonadati</taxon>
        <taxon>Bacteroidota</taxon>
        <taxon>Cytophagia</taxon>
        <taxon>Cytophagales</taxon>
        <taxon>Hymenobacteraceae</taxon>
        <taxon>Hymenobacter</taxon>
    </lineage>
</organism>
<dbReference type="NCBIfam" id="NF000658">
    <property type="entry name" value="PRK00029.1"/>
    <property type="match status" value="1"/>
</dbReference>
<feature type="region of interest" description="Disordered" evidence="9">
    <location>
        <begin position="516"/>
        <end position="540"/>
    </location>
</feature>
<dbReference type="EMBL" id="MTSE01000004">
    <property type="protein sequence ID" value="OUJ74239.1"/>
    <property type="molecule type" value="Genomic_DNA"/>
</dbReference>
<comment type="catalytic activity">
    <reaction evidence="8">
        <text>L-seryl-[protein] + ATP = 3-O-(5'-adenylyl)-L-seryl-[protein] + diphosphate</text>
        <dbReference type="Rhea" id="RHEA:58120"/>
        <dbReference type="Rhea" id="RHEA-COMP:9863"/>
        <dbReference type="Rhea" id="RHEA-COMP:15073"/>
        <dbReference type="ChEBI" id="CHEBI:29999"/>
        <dbReference type="ChEBI" id="CHEBI:30616"/>
        <dbReference type="ChEBI" id="CHEBI:33019"/>
        <dbReference type="ChEBI" id="CHEBI:142516"/>
        <dbReference type="EC" id="2.7.7.108"/>
    </reaction>
</comment>
<keyword evidence="6 8" id="KW-0067">ATP-binding</keyword>
<feature type="binding site" evidence="8">
    <location>
        <position position="213"/>
    </location>
    <ligand>
        <name>ATP</name>
        <dbReference type="ChEBI" id="CHEBI:30616"/>
    </ligand>
</feature>
<dbReference type="EC" id="2.7.7.-" evidence="8"/>
<keyword evidence="2 8" id="KW-0808">Transferase</keyword>
<comment type="catalytic activity">
    <reaction evidence="8">
        <text>L-histidyl-[protein] + UTP = N(tele)-(5'-uridylyl)-L-histidyl-[protein] + diphosphate</text>
        <dbReference type="Rhea" id="RHEA:83891"/>
        <dbReference type="Rhea" id="RHEA-COMP:9745"/>
        <dbReference type="Rhea" id="RHEA-COMP:20239"/>
        <dbReference type="ChEBI" id="CHEBI:29979"/>
        <dbReference type="ChEBI" id="CHEBI:33019"/>
        <dbReference type="ChEBI" id="CHEBI:46398"/>
        <dbReference type="ChEBI" id="CHEBI:233474"/>
    </reaction>
</comment>
<evidence type="ECO:0000256" key="6">
    <source>
        <dbReference type="ARBA" id="ARBA00022840"/>
    </source>
</evidence>
<dbReference type="Pfam" id="PF02696">
    <property type="entry name" value="SelO"/>
    <property type="match status" value="1"/>
</dbReference>
<evidence type="ECO:0000256" key="5">
    <source>
        <dbReference type="ARBA" id="ARBA00022741"/>
    </source>
</evidence>
<feature type="binding site" evidence="8">
    <location>
        <position position="293"/>
    </location>
    <ligand>
        <name>Mg(2+)</name>
        <dbReference type="ChEBI" id="CHEBI:18420"/>
    </ligand>
</feature>
<evidence type="ECO:0000256" key="3">
    <source>
        <dbReference type="ARBA" id="ARBA00022695"/>
    </source>
</evidence>
<keyword evidence="8" id="KW-0464">Manganese</keyword>
<feature type="binding site" evidence="8">
    <location>
        <position position="148"/>
    </location>
    <ligand>
        <name>ATP</name>
        <dbReference type="ChEBI" id="CHEBI:30616"/>
    </ligand>
</feature>
<name>A0A243WFK5_9BACT</name>
<comment type="caution">
    <text evidence="10">The sequence shown here is derived from an EMBL/GenBank/DDBJ whole genome shotgun (WGS) entry which is preliminary data.</text>
</comment>
<protein>
    <recommendedName>
        <fullName evidence="8">Protein nucleotidyltransferase YdiU</fullName>
        <ecNumber evidence="8">2.7.7.-</ecNumber>
    </recommendedName>
    <alternativeName>
        <fullName evidence="8">Protein adenylyltransferase YdiU</fullName>
        <ecNumber evidence="8">2.7.7.108</ecNumber>
    </alternativeName>
    <alternativeName>
        <fullName evidence="8">Protein uridylyltransferase YdiU</fullName>
        <ecNumber evidence="8">2.7.7.-</ecNumber>
    </alternativeName>
</protein>
<keyword evidence="4 8" id="KW-0479">Metal-binding</keyword>
<comment type="function">
    <text evidence="8">Nucleotidyltransferase involved in the post-translational modification of proteins. It can catalyze the addition of adenosine monophosphate (AMP) or uridine monophosphate (UMP) to a protein, resulting in modifications known as AMPylation and UMPylation.</text>
</comment>
<evidence type="ECO:0000313" key="11">
    <source>
        <dbReference type="Proteomes" id="UP000194873"/>
    </source>
</evidence>
<evidence type="ECO:0000256" key="8">
    <source>
        <dbReference type="HAMAP-Rule" id="MF_00692"/>
    </source>
</evidence>
<dbReference type="GO" id="GO:0070733">
    <property type="term" value="F:AMPylase activity"/>
    <property type="evidence" value="ECO:0007669"/>
    <property type="project" value="UniProtKB-EC"/>
</dbReference>
<dbReference type="GO" id="GO:0000287">
    <property type="term" value="F:magnesium ion binding"/>
    <property type="evidence" value="ECO:0007669"/>
    <property type="project" value="UniProtKB-UniRule"/>
</dbReference>
<evidence type="ECO:0000256" key="9">
    <source>
        <dbReference type="SAM" id="MobiDB-lite"/>
    </source>
</evidence>
<dbReference type="OrthoDB" id="9773505at2"/>
<dbReference type="PANTHER" id="PTHR32057:SF14">
    <property type="entry name" value="PROTEIN ADENYLYLTRANSFERASE SELO, MITOCHONDRIAL"/>
    <property type="match status" value="1"/>
</dbReference>
<accession>A0A243WFK5</accession>
<gene>
    <name evidence="8" type="primary">ydiU</name>
    <name evidence="8" type="synonym">selO</name>
    <name evidence="10" type="ORF">BXP70_10965</name>
</gene>
<feature type="binding site" evidence="8">
    <location>
        <position position="293"/>
    </location>
    <ligand>
        <name>ATP</name>
        <dbReference type="ChEBI" id="CHEBI:30616"/>
    </ligand>
</feature>
<comment type="catalytic activity">
    <reaction evidence="8">
        <text>L-tyrosyl-[protein] + UTP = O-(5'-uridylyl)-L-tyrosyl-[protein] + diphosphate</text>
        <dbReference type="Rhea" id="RHEA:83887"/>
        <dbReference type="Rhea" id="RHEA-COMP:10136"/>
        <dbReference type="Rhea" id="RHEA-COMP:20238"/>
        <dbReference type="ChEBI" id="CHEBI:33019"/>
        <dbReference type="ChEBI" id="CHEBI:46398"/>
        <dbReference type="ChEBI" id="CHEBI:46858"/>
        <dbReference type="ChEBI" id="CHEBI:90602"/>
    </reaction>
</comment>
<sequence length="540" mass="60210">MATSAPQTDQLVSIEQADFHNSFVDELHGEASMDKSPRQVPGYHYSRVEPTAVRAPRLLAWSDDLAAYLGVVRPPERGPAVAILAGSQLNPSMKPFAARYGGHQFGNWAGQLGDGRAISLGELTAVDGSSWEIQLKGAGPTPYSRRADGRAVLRSSLREFLCSEAMHYLGVPTTRALSLVETGDVVIRDMFYNGNPQPEPGAIVARVAPTFVRFGNFQLMAAMGEKDNLRALADYVIRHQYPELGEPSSAVYVRWFEEISRRTAVMIAHWMSVGFVHGVMNTDNMSILGLTIDYGPYGWLEPYDPDWTPNTTDFGSRRYAFGQQPQVALWNLYQLARALAHLVETPQDLQQGLETYRTTLAETRHTMLLQKLGLTPMAPEAEDRAFVEELLEALAGSEIDMTLFFRQLSHTAPALLQKAESEETAWRELLANAAYSMSISEEQTLLQWLQRYLQRLRQEPASPEAIRESMLSVNPKYVLRNYLAQKAIEAAELGDLSFLNTLMDVLKTPFAEQPEHEELAAKRPDWAREKPGCATLSCSS</sequence>
<comment type="catalytic activity">
    <reaction evidence="8">
        <text>L-threonyl-[protein] + ATP = 3-O-(5'-adenylyl)-L-threonyl-[protein] + diphosphate</text>
        <dbReference type="Rhea" id="RHEA:54292"/>
        <dbReference type="Rhea" id="RHEA-COMP:11060"/>
        <dbReference type="Rhea" id="RHEA-COMP:13847"/>
        <dbReference type="ChEBI" id="CHEBI:30013"/>
        <dbReference type="ChEBI" id="CHEBI:30616"/>
        <dbReference type="ChEBI" id="CHEBI:33019"/>
        <dbReference type="ChEBI" id="CHEBI:138113"/>
        <dbReference type="EC" id="2.7.7.108"/>
    </reaction>
</comment>
<dbReference type="PANTHER" id="PTHR32057">
    <property type="entry name" value="PROTEIN ADENYLYLTRANSFERASE SELO, MITOCHONDRIAL"/>
    <property type="match status" value="1"/>
</dbReference>
<dbReference type="AlphaFoldDB" id="A0A243WFK5"/>
<dbReference type="HAMAP" id="MF_00692">
    <property type="entry name" value="SelO"/>
    <property type="match status" value="1"/>
</dbReference>
<feature type="compositionally biased region" description="Basic and acidic residues" evidence="9">
    <location>
        <begin position="516"/>
        <end position="531"/>
    </location>
</feature>
<comment type="similarity">
    <text evidence="1 8">Belongs to the SELO family.</text>
</comment>
<reference evidence="10 11" key="1">
    <citation type="submission" date="2017-01" db="EMBL/GenBank/DDBJ databases">
        <title>A new Hymenobacter.</title>
        <authorList>
            <person name="Liang Y."/>
            <person name="Feng F."/>
        </authorList>
    </citation>
    <scope>NUCLEOTIDE SEQUENCE [LARGE SCALE GENOMIC DNA]</scope>
    <source>
        <strain evidence="10">MIMBbqt21</strain>
    </source>
</reference>
<keyword evidence="11" id="KW-1185">Reference proteome</keyword>
<dbReference type="InterPro" id="IPR003846">
    <property type="entry name" value="SelO"/>
</dbReference>
<comment type="catalytic activity">
    <reaction evidence="8">
        <text>L-seryl-[protein] + UTP = O-(5'-uridylyl)-L-seryl-[protein] + diphosphate</text>
        <dbReference type="Rhea" id="RHEA:64604"/>
        <dbReference type="Rhea" id="RHEA-COMP:9863"/>
        <dbReference type="Rhea" id="RHEA-COMP:16635"/>
        <dbReference type="ChEBI" id="CHEBI:29999"/>
        <dbReference type="ChEBI" id="CHEBI:33019"/>
        <dbReference type="ChEBI" id="CHEBI:46398"/>
        <dbReference type="ChEBI" id="CHEBI:156051"/>
    </reaction>
</comment>
<evidence type="ECO:0000256" key="7">
    <source>
        <dbReference type="ARBA" id="ARBA00022842"/>
    </source>
</evidence>
<feature type="binding site" evidence="8">
    <location>
        <position position="136"/>
    </location>
    <ligand>
        <name>ATP</name>
        <dbReference type="ChEBI" id="CHEBI:30616"/>
    </ligand>
</feature>
<dbReference type="RefSeq" id="WP_086594094.1">
    <property type="nucleotide sequence ID" value="NZ_MTSE01000004.1"/>
</dbReference>
<keyword evidence="7 8" id="KW-0460">Magnesium</keyword>
<keyword evidence="3 8" id="KW-0548">Nucleotidyltransferase</keyword>
<proteinExistence type="inferred from homology"/>
<evidence type="ECO:0000256" key="2">
    <source>
        <dbReference type="ARBA" id="ARBA00022679"/>
    </source>
</evidence>
<feature type="binding site" evidence="8">
    <location>
        <position position="149"/>
    </location>
    <ligand>
        <name>ATP</name>
        <dbReference type="ChEBI" id="CHEBI:30616"/>
    </ligand>
</feature>
<evidence type="ECO:0000256" key="1">
    <source>
        <dbReference type="ARBA" id="ARBA00009747"/>
    </source>
</evidence>
<dbReference type="EC" id="2.7.7.108" evidence="8"/>
<evidence type="ECO:0000313" key="10">
    <source>
        <dbReference type="EMBL" id="OUJ74239.1"/>
    </source>
</evidence>
<comment type="catalytic activity">
    <reaction evidence="8">
        <text>L-tyrosyl-[protein] + ATP = O-(5'-adenylyl)-L-tyrosyl-[protein] + diphosphate</text>
        <dbReference type="Rhea" id="RHEA:54288"/>
        <dbReference type="Rhea" id="RHEA-COMP:10136"/>
        <dbReference type="Rhea" id="RHEA-COMP:13846"/>
        <dbReference type="ChEBI" id="CHEBI:30616"/>
        <dbReference type="ChEBI" id="CHEBI:33019"/>
        <dbReference type="ChEBI" id="CHEBI:46858"/>
        <dbReference type="ChEBI" id="CHEBI:83624"/>
        <dbReference type="EC" id="2.7.7.108"/>
    </reaction>
</comment>
<dbReference type="GO" id="GO:0005524">
    <property type="term" value="F:ATP binding"/>
    <property type="evidence" value="ECO:0007669"/>
    <property type="project" value="UniProtKB-UniRule"/>
</dbReference>
<evidence type="ECO:0000256" key="4">
    <source>
        <dbReference type="ARBA" id="ARBA00022723"/>
    </source>
</evidence>
<feature type="binding site" evidence="8">
    <location>
        <position position="113"/>
    </location>
    <ligand>
        <name>ATP</name>
        <dbReference type="ChEBI" id="CHEBI:30616"/>
    </ligand>
</feature>